<feature type="domain" description="STAS" evidence="1">
    <location>
        <begin position="23"/>
        <end position="119"/>
    </location>
</feature>
<name>A0A934W2W0_9MICO</name>
<proteinExistence type="predicted"/>
<sequence>MSLLTPIPSPARALSRMAPHHDLTVEGELNATSLLCLRGEVARAVEDHPAIVLLDVSAVTKITPSGVAGMLDLLRIARSAGGDFRVHGESPVLASAHSALRLTMVIAVYPTRLDALEAAR</sequence>
<dbReference type="InterPro" id="IPR058548">
    <property type="entry name" value="MlaB-like_STAS"/>
</dbReference>
<dbReference type="InterPro" id="IPR002645">
    <property type="entry name" value="STAS_dom"/>
</dbReference>
<dbReference type="Pfam" id="PF13466">
    <property type="entry name" value="STAS_2"/>
    <property type="match status" value="1"/>
</dbReference>
<dbReference type="RefSeq" id="WP_200555614.1">
    <property type="nucleotide sequence ID" value="NZ_JAEPES010000002.1"/>
</dbReference>
<dbReference type="Proteomes" id="UP000636458">
    <property type="component" value="Unassembled WGS sequence"/>
</dbReference>
<keyword evidence="3" id="KW-1185">Reference proteome</keyword>
<reference evidence="2" key="1">
    <citation type="submission" date="2021-01" db="EMBL/GenBank/DDBJ databases">
        <title>Lacisediminihabitans sp. nov. strain G11-30, isolated from Antarctic Soil.</title>
        <authorList>
            <person name="Li J."/>
        </authorList>
    </citation>
    <scope>NUCLEOTIDE SEQUENCE</scope>
    <source>
        <strain evidence="2">G11-30</strain>
    </source>
</reference>
<organism evidence="2 3">
    <name type="scientific">Lacisediminihabitans changchengi</name>
    <dbReference type="NCBI Taxonomy" id="2787634"/>
    <lineage>
        <taxon>Bacteria</taxon>
        <taxon>Bacillati</taxon>
        <taxon>Actinomycetota</taxon>
        <taxon>Actinomycetes</taxon>
        <taxon>Micrococcales</taxon>
        <taxon>Microbacteriaceae</taxon>
        <taxon>Lacisediminihabitans</taxon>
    </lineage>
</organism>
<evidence type="ECO:0000313" key="2">
    <source>
        <dbReference type="EMBL" id="MBK4347251.1"/>
    </source>
</evidence>
<evidence type="ECO:0000259" key="1">
    <source>
        <dbReference type="PROSITE" id="PS50801"/>
    </source>
</evidence>
<dbReference type="CDD" id="cd07043">
    <property type="entry name" value="STAS_anti-anti-sigma_factors"/>
    <property type="match status" value="1"/>
</dbReference>
<accession>A0A934W2W0</accession>
<dbReference type="InterPro" id="IPR036513">
    <property type="entry name" value="STAS_dom_sf"/>
</dbReference>
<protein>
    <submittedName>
        <fullName evidence="2">STAS domain-containing protein</fullName>
    </submittedName>
</protein>
<evidence type="ECO:0000313" key="3">
    <source>
        <dbReference type="Proteomes" id="UP000636458"/>
    </source>
</evidence>
<dbReference type="AlphaFoldDB" id="A0A934W2W0"/>
<dbReference type="EMBL" id="JAEPES010000002">
    <property type="protein sequence ID" value="MBK4347251.1"/>
    <property type="molecule type" value="Genomic_DNA"/>
</dbReference>
<dbReference type="SUPFAM" id="SSF52091">
    <property type="entry name" value="SpoIIaa-like"/>
    <property type="match status" value="1"/>
</dbReference>
<comment type="caution">
    <text evidence="2">The sequence shown here is derived from an EMBL/GenBank/DDBJ whole genome shotgun (WGS) entry which is preliminary data.</text>
</comment>
<gene>
    <name evidence="2" type="ORF">IV501_06360</name>
</gene>
<dbReference type="PROSITE" id="PS50801">
    <property type="entry name" value="STAS"/>
    <property type="match status" value="1"/>
</dbReference>
<dbReference type="Gene3D" id="3.30.750.24">
    <property type="entry name" value="STAS domain"/>
    <property type="match status" value="1"/>
</dbReference>